<dbReference type="AlphaFoldDB" id="A0A9P6YFE5"/>
<gene>
    <name evidence="1" type="ORF">G6F50_013615</name>
</gene>
<protein>
    <submittedName>
        <fullName evidence="1">Uncharacterized protein</fullName>
    </submittedName>
</protein>
<name>A0A9P6YFE5_9FUNG</name>
<accession>A0A9P6YFE5</accession>
<keyword evidence="2" id="KW-1185">Reference proteome</keyword>
<sequence>MLDGQDISAKFHEYRNQCLTASFDNLANYFNEILSLSGILVLQQRVEYGNPSASLFPSSLLNAMRKQLLSTLYKCKKFDAKILPTDYIKDDVDDYAARIQLLQLCGDLKDEEHHVLQAIVELISSLYDCNMKTPSESHLESSYVHPFIHGLFSSKCPSKIAH</sequence>
<evidence type="ECO:0000313" key="2">
    <source>
        <dbReference type="Proteomes" id="UP000740926"/>
    </source>
</evidence>
<dbReference type="EMBL" id="JAANIU010005601">
    <property type="protein sequence ID" value="KAG1546627.1"/>
    <property type="molecule type" value="Genomic_DNA"/>
</dbReference>
<comment type="caution">
    <text evidence="1">The sequence shown here is derived from an EMBL/GenBank/DDBJ whole genome shotgun (WGS) entry which is preliminary data.</text>
</comment>
<dbReference type="Proteomes" id="UP000740926">
    <property type="component" value="Unassembled WGS sequence"/>
</dbReference>
<reference evidence="1 2" key="1">
    <citation type="journal article" date="2020" name="Microb. Genom.">
        <title>Genetic diversity of clinical and environmental Mucorales isolates obtained from an investigation of mucormycosis cases among solid organ transplant recipients.</title>
        <authorList>
            <person name="Nguyen M.H."/>
            <person name="Kaul D."/>
            <person name="Muto C."/>
            <person name="Cheng S.J."/>
            <person name="Richter R.A."/>
            <person name="Bruno V.M."/>
            <person name="Liu G."/>
            <person name="Beyhan S."/>
            <person name="Sundermann A.J."/>
            <person name="Mounaud S."/>
            <person name="Pasculle A.W."/>
            <person name="Nierman W.C."/>
            <person name="Driscoll E."/>
            <person name="Cumbie R."/>
            <person name="Clancy C.J."/>
            <person name="Dupont C.L."/>
        </authorList>
    </citation>
    <scope>NUCLEOTIDE SEQUENCE [LARGE SCALE GENOMIC DNA]</scope>
    <source>
        <strain evidence="1 2">GL24</strain>
    </source>
</reference>
<evidence type="ECO:0000313" key="1">
    <source>
        <dbReference type="EMBL" id="KAG1546627.1"/>
    </source>
</evidence>
<organism evidence="1 2">
    <name type="scientific">Rhizopus delemar</name>
    <dbReference type="NCBI Taxonomy" id="936053"/>
    <lineage>
        <taxon>Eukaryota</taxon>
        <taxon>Fungi</taxon>
        <taxon>Fungi incertae sedis</taxon>
        <taxon>Mucoromycota</taxon>
        <taxon>Mucoromycotina</taxon>
        <taxon>Mucoromycetes</taxon>
        <taxon>Mucorales</taxon>
        <taxon>Mucorineae</taxon>
        <taxon>Rhizopodaceae</taxon>
        <taxon>Rhizopus</taxon>
    </lineage>
</organism>
<proteinExistence type="predicted"/>